<keyword evidence="3" id="KW-1185">Reference proteome</keyword>
<dbReference type="OrthoDB" id="9970237at2759"/>
<sequence>MQINGYCSWLLLDVFNPWGSLSHQSWDLHRVGCFPYIKYHCTKRPVQDLSFENNLYRLITIANLGLPCLLYGLAAVFLIKHTEIIEDEETKKLVRIHFLIKEDHN</sequence>
<evidence type="ECO:0000313" key="3">
    <source>
        <dbReference type="Proteomes" id="UP000053766"/>
    </source>
</evidence>
<feature type="transmembrane region" description="Helical" evidence="1">
    <location>
        <begin position="55"/>
        <end position="79"/>
    </location>
</feature>
<name>A0A0D8Y9Y0_DICVI</name>
<evidence type="ECO:0000256" key="1">
    <source>
        <dbReference type="SAM" id="Phobius"/>
    </source>
</evidence>
<protein>
    <submittedName>
        <fullName evidence="2">Uncharacterized protein</fullName>
    </submittedName>
</protein>
<gene>
    <name evidence="2" type="ORF">DICVIV_00305</name>
</gene>
<organism evidence="2 3">
    <name type="scientific">Dictyocaulus viviparus</name>
    <name type="common">Bovine lungworm</name>
    <dbReference type="NCBI Taxonomy" id="29172"/>
    <lineage>
        <taxon>Eukaryota</taxon>
        <taxon>Metazoa</taxon>
        <taxon>Ecdysozoa</taxon>
        <taxon>Nematoda</taxon>
        <taxon>Chromadorea</taxon>
        <taxon>Rhabditida</taxon>
        <taxon>Rhabditina</taxon>
        <taxon>Rhabditomorpha</taxon>
        <taxon>Strongyloidea</taxon>
        <taxon>Metastrongylidae</taxon>
        <taxon>Dictyocaulus</taxon>
    </lineage>
</organism>
<dbReference type="Pfam" id="PF15031">
    <property type="entry name" value="DUF4528"/>
    <property type="match status" value="1"/>
</dbReference>
<accession>A0A0D8Y9Y0</accession>
<reference evidence="3" key="2">
    <citation type="journal article" date="2016" name="Sci. Rep.">
        <title>Dictyocaulus viviparus genome, variome and transcriptome elucidate lungworm biology and support future intervention.</title>
        <authorList>
            <person name="McNulty S.N."/>
            <person name="Strube C."/>
            <person name="Rosa B.A."/>
            <person name="Martin J.C."/>
            <person name="Tyagi R."/>
            <person name="Choi Y.J."/>
            <person name="Wang Q."/>
            <person name="Hallsworth Pepin K."/>
            <person name="Zhang X."/>
            <person name="Ozersky P."/>
            <person name="Wilson R.K."/>
            <person name="Sternberg P.W."/>
            <person name="Gasser R.B."/>
            <person name="Mitreva M."/>
        </authorList>
    </citation>
    <scope>NUCLEOTIDE SEQUENCE [LARGE SCALE GENOMIC DNA]</scope>
    <source>
        <strain evidence="3">HannoverDv2000</strain>
    </source>
</reference>
<keyword evidence="1" id="KW-1133">Transmembrane helix</keyword>
<reference evidence="2 3" key="1">
    <citation type="submission" date="2013-11" db="EMBL/GenBank/DDBJ databases">
        <title>Draft genome of the bovine lungworm Dictyocaulus viviparus.</title>
        <authorList>
            <person name="Mitreva M."/>
        </authorList>
    </citation>
    <scope>NUCLEOTIDE SEQUENCE [LARGE SCALE GENOMIC DNA]</scope>
    <source>
        <strain evidence="2 3">HannoverDv2000</strain>
    </source>
</reference>
<proteinExistence type="predicted"/>
<dbReference type="Proteomes" id="UP000053766">
    <property type="component" value="Unassembled WGS sequence"/>
</dbReference>
<dbReference type="PANTHER" id="PTHR34651">
    <property type="entry name" value="SIMILAR TO ENSANGP00000021391"/>
    <property type="match status" value="1"/>
</dbReference>
<keyword evidence="1" id="KW-0812">Transmembrane</keyword>
<dbReference type="AlphaFoldDB" id="A0A0D8Y9Y0"/>
<dbReference type="InterPro" id="IPR029245">
    <property type="entry name" value="DUF4528"/>
</dbReference>
<dbReference type="EMBL" id="KN716151">
    <property type="protein sequence ID" value="KJH53560.1"/>
    <property type="molecule type" value="Genomic_DNA"/>
</dbReference>
<evidence type="ECO:0000313" key="2">
    <source>
        <dbReference type="EMBL" id="KJH53560.1"/>
    </source>
</evidence>
<keyword evidence="1" id="KW-0472">Membrane</keyword>
<dbReference type="PANTHER" id="PTHR34651:SF1">
    <property type="entry name" value="SIMILAR TO ENSANGP00000021391"/>
    <property type="match status" value="1"/>
</dbReference>